<gene>
    <name evidence="7" type="ORF">GRI72_12860</name>
</gene>
<feature type="modified residue" description="4-aspartylphosphate" evidence="4">
    <location>
        <position position="61"/>
    </location>
</feature>
<evidence type="ECO:0000256" key="1">
    <source>
        <dbReference type="ARBA" id="ARBA00023015"/>
    </source>
</evidence>
<name>A0ABW9V189_9SPHN</name>
<dbReference type="InterPro" id="IPR011006">
    <property type="entry name" value="CheY-like_superfamily"/>
</dbReference>
<dbReference type="PANTHER" id="PTHR44688:SF16">
    <property type="entry name" value="DNA-BINDING TRANSCRIPTIONAL ACTIVATOR DEVR_DOSR"/>
    <property type="match status" value="1"/>
</dbReference>
<protein>
    <submittedName>
        <fullName evidence="7">Helix-turn-helix transcriptional regulator</fullName>
    </submittedName>
</protein>
<evidence type="ECO:0000259" key="5">
    <source>
        <dbReference type="PROSITE" id="PS50043"/>
    </source>
</evidence>
<feature type="domain" description="HTH luxR-type" evidence="5">
    <location>
        <begin position="138"/>
        <end position="203"/>
    </location>
</feature>
<evidence type="ECO:0000256" key="2">
    <source>
        <dbReference type="ARBA" id="ARBA00023125"/>
    </source>
</evidence>
<dbReference type="InterPro" id="IPR000792">
    <property type="entry name" value="Tscrpt_reg_LuxR_C"/>
</dbReference>
<accession>A0ABW9V189</accession>
<evidence type="ECO:0000313" key="8">
    <source>
        <dbReference type="Proteomes" id="UP000444401"/>
    </source>
</evidence>
<comment type="caution">
    <text evidence="7">The sequence shown here is derived from an EMBL/GenBank/DDBJ whole genome shotgun (WGS) entry which is preliminary data.</text>
</comment>
<dbReference type="PROSITE" id="PS50110">
    <property type="entry name" value="RESPONSE_REGULATORY"/>
    <property type="match status" value="1"/>
</dbReference>
<evidence type="ECO:0000256" key="3">
    <source>
        <dbReference type="ARBA" id="ARBA00023163"/>
    </source>
</evidence>
<keyword evidence="3" id="KW-0804">Transcription</keyword>
<evidence type="ECO:0000256" key="4">
    <source>
        <dbReference type="PROSITE-ProRule" id="PRU00169"/>
    </source>
</evidence>
<keyword evidence="1" id="KW-0805">Transcription regulation</keyword>
<reference evidence="7 8" key="1">
    <citation type="submission" date="2019-12" db="EMBL/GenBank/DDBJ databases">
        <title>Genomic-based taxomic classification of the family Erythrobacteraceae.</title>
        <authorList>
            <person name="Xu L."/>
        </authorList>
    </citation>
    <scope>NUCLEOTIDE SEQUENCE [LARGE SCALE GENOMIC DNA]</scope>
    <source>
        <strain evidence="7 8">H32</strain>
    </source>
</reference>
<evidence type="ECO:0000313" key="7">
    <source>
        <dbReference type="EMBL" id="MXO69710.1"/>
    </source>
</evidence>
<dbReference type="EMBL" id="WTYO01000006">
    <property type="protein sequence ID" value="MXO69710.1"/>
    <property type="molecule type" value="Genomic_DNA"/>
</dbReference>
<dbReference type="SMART" id="SM00421">
    <property type="entry name" value="HTH_LUXR"/>
    <property type="match status" value="1"/>
</dbReference>
<feature type="domain" description="Response regulatory" evidence="6">
    <location>
        <begin position="11"/>
        <end position="122"/>
    </location>
</feature>
<sequence length="210" mass="23789">MQVTDAASGGLVHVIDRDSRRRAEVSRELLALGVHAEIYEDAGEFLRMLPTRGAVLMVESDEGTLPEFMGRLRARQRYYPVSLYAEAPSPDRVVRAMREGAMDYLAWPFEPGLFQDTLRRLSEEGDRQRRIERARADARGRVEQLTGRERDVLVALLDGNSNKQIAALLDLSPRTVEIYRKNVMRKFDAKSTSEAVRIGIYADLWEAPPG</sequence>
<dbReference type="PANTHER" id="PTHR44688">
    <property type="entry name" value="DNA-BINDING TRANSCRIPTIONAL ACTIVATOR DEVR_DOSR"/>
    <property type="match status" value="1"/>
</dbReference>
<keyword evidence="8" id="KW-1185">Reference proteome</keyword>
<dbReference type="PROSITE" id="PS00622">
    <property type="entry name" value="HTH_LUXR_1"/>
    <property type="match status" value="1"/>
</dbReference>
<organism evidence="7 8">
    <name type="scientific">Pelagerythrobacter marinus</name>
    <dbReference type="NCBI Taxonomy" id="538382"/>
    <lineage>
        <taxon>Bacteria</taxon>
        <taxon>Pseudomonadati</taxon>
        <taxon>Pseudomonadota</taxon>
        <taxon>Alphaproteobacteria</taxon>
        <taxon>Sphingomonadales</taxon>
        <taxon>Erythrobacteraceae</taxon>
        <taxon>Pelagerythrobacter</taxon>
    </lineage>
</organism>
<dbReference type="RefSeq" id="WP_160734327.1">
    <property type="nucleotide sequence ID" value="NZ_CP139719.1"/>
</dbReference>
<dbReference type="Gene3D" id="1.10.10.10">
    <property type="entry name" value="Winged helix-like DNA-binding domain superfamily/Winged helix DNA-binding domain"/>
    <property type="match status" value="1"/>
</dbReference>
<dbReference type="CDD" id="cd06170">
    <property type="entry name" value="LuxR_C_like"/>
    <property type="match status" value="1"/>
</dbReference>
<dbReference type="InterPro" id="IPR016032">
    <property type="entry name" value="Sig_transdc_resp-reg_C-effctor"/>
</dbReference>
<dbReference type="Proteomes" id="UP000444401">
    <property type="component" value="Unassembled WGS sequence"/>
</dbReference>
<keyword evidence="4" id="KW-0597">Phosphoprotein</keyword>
<dbReference type="PROSITE" id="PS50043">
    <property type="entry name" value="HTH_LUXR_2"/>
    <property type="match status" value="1"/>
</dbReference>
<dbReference type="InterPro" id="IPR036388">
    <property type="entry name" value="WH-like_DNA-bd_sf"/>
</dbReference>
<evidence type="ECO:0000259" key="6">
    <source>
        <dbReference type="PROSITE" id="PS50110"/>
    </source>
</evidence>
<dbReference type="InterPro" id="IPR001789">
    <property type="entry name" value="Sig_transdc_resp-reg_receiver"/>
</dbReference>
<dbReference type="SUPFAM" id="SSF52172">
    <property type="entry name" value="CheY-like"/>
    <property type="match status" value="1"/>
</dbReference>
<dbReference type="Gene3D" id="3.40.50.2300">
    <property type="match status" value="1"/>
</dbReference>
<proteinExistence type="predicted"/>
<dbReference type="SUPFAM" id="SSF46894">
    <property type="entry name" value="C-terminal effector domain of the bipartite response regulators"/>
    <property type="match status" value="1"/>
</dbReference>
<keyword evidence="2" id="KW-0238">DNA-binding</keyword>
<dbReference type="PRINTS" id="PR00038">
    <property type="entry name" value="HTHLUXR"/>
</dbReference>
<dbReference type="Pfam" id="PF00196">
    <property type="entry name" value="GerE"/>
    <property type="match status" value="1"/>
</dbReference>